<feature type="transmembrane region" description="Helical" evidence="1">
    <location>
        <begin position="141"/>
        <end position="162"/>
    </location>
</feature>
<sequence>MCACPVFVLCWVAYVAPRRLMRVENSEEASARQTNACLPRALRKPIAVLFYRRVRWVEGKQQRQDSVDVRRDEGNERVVAFEAENGGVVQRGPPSWRRLATVILIDYALVWYVFVDVAVLTAAGFLGAVSSLGSGSACRSSAAVLLVLYLGQLVLCAVVRPFTTLFSHVYALFTLTLSTLAVACQVWYLFGSFVDGVDLGALSQLLTAAAVCDIVVSAVSMLKSLFDVFDVLRACRRHIKVMFPNLFVHFASAEPTQPKPLIEDTLRDADNELPQSDGAPMHDDETYEPQEGLEAVDLDITTLMASMFSPLNSASHDGDRIGDDGTILTAKESTYQVHHDLLHFYSQS</sequence>
<evidence type="ECO:0000256" key="2">
    <source>
        <dbReference type="SAM" id="SignalP"/>
    </source>
</evidence>
<keyword evidence="4" id="KW-1185">Reference proteome</keyword>
<feature type="chain" id="PRO_5006622827" evidence="2">
    <location>
        <begin position="18"/>
        <end position="348"/>
    </location>
</feature>
<accession>A0A0S4JTR8</accession>
<evidence type="ECO:0000313" key="4">
    <source>
        <dbReference type="Proteomes" id="UP000051952"/>
    </source>
</evidence>
<proteinExistence type="predicted"/>
<evidence type="ECO:0000256" key="1">
    <source>
        <dbReference type="SAM" id="Phobius"/>
    </source>
</evidence>
<dbReference type="AlphaFoldDB" id="A0A0S4JTR8"/>
<dbReference type="VEuPathDB" id="TriTrypDB:BSAL_43900"/>
<feature type="transmembrane region" description="Helical" evidence="1">
    <location>
        <begin position="107"/>
        <end position="129"/>
    </location>
</feature>
<dbReference type="Proteomes" id="UP000051952">
    <property type="component" value="Unassembled WGS sequence"/>
</dbReference>
<keyword evidence="1" id="KW-0472">Membrane</keyword>
<evidence type="ECO:0000313" key="3">
    <source>
        <dbReference type="EMBL" id="CUG93633.1"/>
    </source>
</evidence>
<feature type="transmembrane region" description="Helical" evidence="1">
    <location>
        <begin position="169"/>
        <end position="190"/>
    </location>
</feature>
<gene>
    <name evidence="3" type="ORF">BSAL_43900</name>
</gene>
<protein>
    <submittedName>
        <fullName evidence="3">Membrane-associated protein, putative</fullName>
    </submittedName>
</protein>
<name>A0A0S4JTR8_BODSA</name>
<feature type="signal peptide" evidence="2">
    <location>
        <begin position="1"/>
        <end position="17"/>
    </location>
</feature>
<keyword evidence="2" id="KW-0732">Signal</keyword>
<dbReference type="EMBL" id="CYKH01002174">
    <property type="protein sequence ID" value="CUG93633.1"/>
    <property type="molecule type" value="Genomic_DNA"/>
</dbReference>
<keyword evidence="1" id="KW-1133">Transmembrane helix</keyword>
<keyword evidence="1" id="KW-0812">Transmembrane</keyword>
<organism evidence="3 4">
    <name type="scientific">Bodo saltans</name>
    <name type="common">Flagellated protozoan</name>
    <dbReference type="NCBI Taxonomy" id="75058"/>
    <lineage>
        <taxon>Eukaryota</taxon>
        <taxon>Discoba</taxon>
        <taxon>Euglenozoa</taxon>
        <taxon>Kinetoplastea</taxon>
        <taxon>Metakinetoplastina</taxon>
        <taxon>Eubodonida</taxon>
        <taxon>Bodonidae</taxon>
        <taxon>Bodo</taxon>
    </lineage>
</organism>
<feature type="transmembrane region" description="Helical" evidence="1">
    <location>
        <begin position="202"/>
        <end position="226"/>
    </location>
</feature>
<reference evidence="4" key="1">
    <citation type="submission" date="2015-09" db="EMBL/GenBank/DDBJ databases">
        <authorList>
            <consortium name="Pathogen Informatics"/>
        </authorList>
    </citation>
    <scope>NUCLEOTIDE SEQUENCE [LARGE SCALE GENOMIC DNA]</scope>
    <source>
        <strain evidence="4">Lake Konstanz</strain>
    </source>
</reference>